<reference evidence="2" key="2">
    <citation type="submission" date="2020-09" db="EMBL/GenBank/DDBJ databases">
        <authorList>
            <person name="Sun Q."/>
            <person name="Ohkuma M."/>
        </authorList>
    </citation>
    <scope>NUCLEOTIDE SEQUENCE</scope>
    <source>
        <strain evidence="2">JCM 19596</strain>
    </source>
</reference>
<organism evidence="2 3">
    <name type="scientific">Halocalculus aciditolerans</name>
    <dbReference type="NCBI Taxonomy" id="1383812"/>
    <lineage>
        <taxon>Archaea</taxon>
        <taxon>Methanobacteriati</taxon>
        <taxon>Methanobacteriota</taxon>
        <taxon>Stenosarchaea group</taxon>
        <taxon>Halobacteria</taxon>
        <taxon>Halobacteriales</taxon>
        <taxon>Halobacteriaceae</taxon>
        <taxon>Halocalculus</taxon>
    </lineage>
</organism>
<feature type="compositionally biased region" description="Basic and acidic residues" evidence="1">
    <location>
        <begin position="11"/>
        <end position="26"/>
    </location>
</feature>
<sequence>MSRNRPTAASHGHDSDVRPRSETSRGEFTRRAFHDAEYLERHLERPPGQLVVAADDRSYAWDVGLAFLAGYELRPATGCCVVSTDYSADRVARDFDRLLADSRLGVVQVDVEDAADSDPYAATPVHSLPTVRDYTSLFLTVDDVIARFDGDSTLVVHSLEELLAETSVRAVSRLLALCRRQLETTPQVFTLDVDRCSSASLEAIRSTVDTLVRIDDSGDGRRVTVDQRE</sequence>
<proteinExistence type="predicted"/>
<dbReference type="Proteomes" id="UP000607197">
    <property type="component" value="Unassembled WGS sequence"/>
</dbReference>
<reference evidence="2" key="1">
    <citation type="journal article" date="2014" name="Int. J. Syst. Evol. Microbiol.">
        <title>Complete genome sequence of Corynebacterium casei LMG S-19264T (=DSM 44701T), isolated from a smear-ripened cheese.</title>
        <authorList>
            <consortium name="US DOE Joint Genome Institute (JGI-PGF)"/>
            <person name="Walter F."/>
            <person name="Albersmeier A."/>
            <person name="Kalinowski J."/>
            <person name="Ruckert C."/>
        </authorList>
    </citation>
    <scope>NUCLEOTIDE SEQUENCE</scope>
    <source>
        <strain evidence="2">JCM 19596</strain>
    </source>
</reference>
<feature type="region of interest" description="Disordered" evidence="1">
    <location>
        <begin position="1"/>
        <end position="26"/>
    </location>
</feature>
<dbReference type="EMBL" id="BMPG01000004">
    <property type="protein sequence ID" value="GGL68472.1"/>
    <property type="molecule type" value="Genomic_DNA"/>
</dbReference>
<dbReference type="RefSeq" id="WP_188980026.1">
    <property type="nucleotide sequence ID" value="NZ_BMPG01000004.1"/>
</dbReference>
<keyword evidence="3" id="KW-1185">Reference proteome</keyword>
<evidence type="ECO:0000313" key="2">
    <source>
        <dbReference type="EMBL" id="GGL68472.1"/>
    </source>
</evidence>
<evidence type="ECO:0000313" key="3">
    <source>
        <dbReference type="Proteomes" id="UP000607197"/>
    </source>
</evidence>
<dbReference type="OrthoDB" id="273912at2157"/>
<gene>
    <name evidence="2" type="ORF">GCM10009039_28120</name>
</gene>
<name>A0A830F9T4_9EURY</name>
<dbReference type="AlphaFoldDB" id="A0A830F9T4"/>
<protein>
    <submittedName>
        <fullName evidence="2">Uncharacterized protein</fullName>
    </submittedName>
</protein>
<comment type="caution">
    <text evidence="2">The sequence shown here is derived from an EMBL/GenBank/DDBJ whole genome shotgun (WGS) entry which is preliminary data.</text>
</comment>
<evidence type="ECO:0000256" key="1">
    <source>
        <dbReference type="SAM" id="MobiDB-lite"/>
    </source>
</evidence>
<accession>A0A830F9T4</accession>